<gene>
    <name evidence="8" type="ORF">Sangu_2086300</name>
</gene>
<sequence length="421" mass="47245">MGATAKLSIHEENDEESLIWAALEKLPTYDRLRKSVLKSLVESDDNMNKVVNKVVDVRKLNVHEREEFIDRVLKVTEEDNERFLRKLRNRIDEAGIELHTVEVRFENLTVKVDCLVGERALPTLPNAARNIAETALSCFGIKLTQRAKLKILNDVSGILKPSRMTLLLGPPSSGKTTLLLALAGRLSPSLKESGEITYNGHKLNEFDPEKTAVYVSQSDVHVAEMTLGETLEFSARCQGVGSRYELLKEVTSREKETGLVPDADVDLFMKAIAMDGGGSSLITDYVLKILGLTECRDTIVGDQMKRGISGGQKKRFTTAPETFNLFDDIVLLSEGQTVYHGPREHVLKFFESCGFKCPERKELLISCKSFDKEWLLIKRNSFFYVFKTVQIIIVAMIASTVFLRTKLHARNEEDGAVYVGL</sequence>
<feature type="domain" description="ABC transporter" evidence="7">
    <location>
        <begin position="136"/>
        <end position="421"/>
    </location>
</feature>
<dbReference type="GO" id="GO:0140359">
    <property type="term" value="F:ABC-type transporter activity"/>
    <property type="evidence" value="ECO:0007669"/>
    <property type="project" value="InterPro"/>
</dbReference>
<comment type="subcellular location">
    <subcellularLocation>
        <location evidence="1">Membrane</location>
        <topology evidence="1">Multi-pass membrane protein</topology>
    </subcellularLocation>
</comment>
<protein>
    <submittedName>
        <fullName evidence="8">ABC transporter G family member 35</fullName>
    </submittedName>
</protein>
<proteinExistence type="predicted"/>
<keyword evidence="4 6" id="KW-1133">Transmembrane helix</keyword>
<dbReference type="InterPro" id="IPR003439">
    <property type="entry name" value="ABC_transporter-like_ATP-bd"/>
</dbReference>
<dbReference type="Pfam" id="PF00005">
    <property type="entry name" value="ABC_tran"/>
    <property type="match status" value="1"/>
</dbReference>
<keyword evidence="5 6" id="KW-0472">Membrane</keyword>
<dbReference type="AlphaFoldDB" id="A0AAW2LNK6"/>
<dbReference type="PROSITE" id="PS50893">
    <property type="entry name" value="ABC_TRANSPORTER_2"/>
    <property type="match status" value="1"/>
</dbReference>
<evidence type="ECO:0000256" key="5">
    <source>
        <dbReference type="ARBA" id="ARBA00023136"/>
    </source>
</evidence>
<dbReference type="Gene3D" id="3.40.50.300">
    <property type="entry name" value="P-loop containing nucleotide triphosphate hydrolases"/>
    <property type="match status" value="1"/>
</dbReference>
<dbReference type="Pfam" id="PF19055">
    <property type="entry name" value="ABC2_membrane_7"/>
    <property type="match status" value="1"/>
</dbReference>
<dbReference type="SUPFAM" id="SSF52540">
    <property type="entry name" value="P-loop containing nucleoside triphosphate hydrolases"/>
    <property type="match status" value="1"/>
</dbReference>
<comment type="caution">
    <text evidence="8">The sequence shown here is derived from an EMBL/GenBank/DDBJ whole genome shotgun (WGS) entry which is preliminary data.</text>
</comment>
<dbReference type="GO" id="GO:0005524">
    <property type="term" value="F:ATP binding"/>
    <property type="evidence" value="ECO:0007669"/>
    <property type="project" value="InterPro"/>
</dbReference>
<keyword evidence="2" id="KW-0813">Transport</keyword>
<accession>A0AAW2LNK6</accession>
<evidence type="ECO:0000256" key="2">
    <source>
        <dbReference type="ARBA" id="ARBA00022448"/>
    </source>
</evidence>
<organism evidence="8">
    <name type="scientific">Sesamum angustifolium</name>
    <dbReference type="NCBI Taxonomy" id="2727405"/>
    <lineage>
        <taxon>Eukaryota</taxon>
        <taxon>Viridiplantae</taxon>
        <taxon>Streptophyta</taxon>
        <taxon>Embryophyta</taxon>
        <taxon>Tracheophyta</taxon>
        <taxon>Spermatophyta</taxon>
        <taxon>Magnoliopsida</taxon>
        <taxon>eudicotyledons</taxon>
        <taxon>Gunneridae</taxon>
        <taxon>Pentapetalae</taxon>
        <taxon>asterids</taxon>
        <taxon>lamiids</taxon>
        <taxon>Lamiales</taxon>
        <taxon>Pedaliaceae</taxon>
        <taxon>Sesamum</taxon>
    </lineage>
</organism>
<dbReference type="InterPro" id="IPR043926">
    <property type="entry name" value="ABCG_dom"/>
</dbReference>
<dbReference type="PANTHER" id="PTHR48040:SF53">
    <property type="entry name" value="ABC TRANSPORTER G FAMILY MEMBER 35-LIKE"/>
    <property type="match status" value="1"/>
</dbReference>
<reference evidence="8" key="2">
    <citation type="journal article" date="2024" name="Plant">
        <title>Genomic evolution and insights into agronomic trait innovations of Sesamum species.</title>
        <authorList>
            <person name="Miao H."/>
            <person name="Wang L."/>
            <person name="Qu L."/>
            <person name="Liu H."/>
            <person name="Sun Y."/>
            <person name="Le M."/>
            <person name="Wang Q."/>
            <person name="Wei S."/>
            <person name="Zheng Y."/>
            <person name="Lin W."/>
            <person name="Duan Y."/>
            <person name="Cao H."/>
            <person name="Xiong S."/>
            <person name="Wang X."/>
            <person name="Wei L."/>
            <person name="Li C."/>
            <person name="Ma Q."/>
            <person name="Ju M."/>
            <person name="Zhao R."/>
            <person name="Li G."/>
            <person name="Mu C."/>
            <person name="Tian Q."/>
            <person name="Mei H."/>
            <person name="Zhang T."/>
            <person name="Gao T."/>
            <person name="Zhang H."/>
        </authorList>
    </citation>
    <scope>NUCLEOTIDE SEQUENCE</scope>
    <source>
        <strain evidence="8">G01</strain>
    </source>
</reference>
<keyword evidence="3 6" id="KW-0812">Transmembrane</keyword>
<evidence type="ECO:0000313" key="8">
    <source>
        <dbReference type="EMBL" id="KAL0319301.1"/>
    </source>
</evidence>
<dbReference type="PANTHER" id="PTHR48040">
    <property type="entry name" value="PLEIOTROPIC DRUG RESISTANCE PROTEIN 1-LIKE ISOFORM X1"/>
    <property type="match status" value="1"/>
</dbReference>
<evidence type="ECO:0000256" key="3">
    <source>
        <dbReference type="ARBA" id="ARBA00022692"/>
    </source>
</evidence>
<evidence type="ECO:0000256" key="6">
    <source>
        <dbReference type="SAM" id="Phobius"/>
    </source>
</evidence>
<dbReference type="GO" id="GO:0016887">
    <property type="term" value="F:ATP hydrolysis activity"/>
    <property type="evidence" value="ECO:0007669"/>
    <property type="project" value="InterPro"/>
</dbReference>
<dbReference type="EMBL" id="JACGWK010000013">
    <property type="protein sequence ID" value="KAL0319301.1"/>
    <property type="molecule type" value="Genomic_DNA"/>
</dbReference>
<dbReference type="InterPro" id="IPR027417">
    <property type="entry name" value="P-loop_NTPase"/>
</dbReference>
<evidence type="ECO:0000259" key="7">
    <source>
        <dbReference type="PROSITE" id="PS50893"/>
    </source>
</evidence>
<reference evidence="8" key="1">
    <citation type="submission" date="2020-06" db="EMBL/GenBank/DDBJ databases">
        <authorList>
            <person name="Li T."/>
            <person name="Hu X."/>
            <person name="Zhang T."/>
            <person name="Song X."/>
            <person name="Zhang H."/>
            <person name="Dai N."/>
            <person name="Sheng W."/>
            <person name="Hou X."/>
            <person name="Wei L."/>
        </authorList>
    </citation>
    <scope>NUCLEOTIDE SEQUENCE</scope>
    <source>
        <strain evidence="8">G01</strain>
        <tissue evidence="8">Leaf</tissue>
    </source>
</reference>
<evidence type="ECO:0000256" key="4">
    <source>
        <dbReference type="ARBA" id="ARBA00022989"/>
    </source>
</evidence>
<dbReference type="InterPro" id="IPR029481">
    <property type="entry name" value="ABC_trans_N"/>
</dbReference>
<dbReference type="GO" id="GO:0016020">
    <property type="term" value="C:membrane"/>
    <property type="evidence" value="ECO:0007669"/>
    <property type="project" value="UniProtKB-SubCell"/>
</dbReference>
<evidence type="ECO:0000256" key="1">
    <source>
        <dbReference type="ARBA" id="ARBA00004141"/>
    </source>
</evidence>
<name>A0AAW2LNK6_9LAMI</name>
<dbReference type="Pfam" id="PF14510">
    <property type="entry name" value="ABC_trans_N"/>
    <property type="match status" value="1"/>
</dbReference>
<feature type="transmembrane region" description="Helical" evidence="6">
    <location>
        <begin position="382"/>
        <end position="403"/>
    </location>
</feature>